<proteinExistence type="predicted"/>
<dbReference type="Proteomes" id="UP000244197">
    <property type="component" value="Unassembled WGS sequence"/>
</dbReference>
<organism evidence="1 2">
    <name type="scientific">Vibrio splendidus</name>
    <dbReference type="NCBI Taxonomy" id="29497"/>
    <lineage>
        <taxon>Bacteria</taxon>
        <taxon>Pseudomonadati</taxon>
        <taxon>Pseudomonadota</taxon>
        <taxon>Gammaproteobacteria</taxon>
        <taxon>Vibrionales</taxon>
        <taxon>Vibrionaceae</taxon>
        <taxon>Vibrio</taxon>
    </lineage>
</organism>
<evidence type="ECO:0000313" key="1">
    <source>
        <dbReference type="EMBL" id="PTP36305.1"/>
    </source>
</evidence>
<comment type="caution">
    <text evidence="1">The sequence shown here is derived from an EMBL/GenBank/DDBJ whole genome shotgun (WGS) entry which is preliminary data.</text>
</comment>
<accession>A0A2T5EWW3</accession>
<reference evidence="1 2" key="1">
    <citation type="submission" date="2017-11" db="EMBL/GenBank/DDBJ databases">
        <title>Population delineation of vibrios coincides with oyster pathogenicity.</title>
        <authorList>
            <person name="Bruto M."/>
            <person name="Labreuche Y."/>
            <person name="James A."/>
            <person name="Piel D."/>
            <person name="Chenivesse S."/>
            <person name="Petton B."/>
            <person name="Polz M.F."/>
            <person name="Le Roux F."/>
        </authorList>
    </citation>
    <scope>NUCLEOTIDE SEQUENCE [LARGE SCALE GENOMIC DNA]</scope>
    <source>
        <strain evidence="1 2">FF_144</strain>
    </source>
</reference>
<dbReference type="RefSeq" id="WP_108187602.1">
    <property type="nucleotide sequence ID" value="NZ_PIFK01000015.1"/>
</dbReference>
<gene>
    <name evidence="1" type="ORF">CWO07_09145</name>
</gene>
<name>A0A2T5EWW3_VIBSP</name>
<sequence>MFEQEFHYESIEQVQDRDKRLLVLLTAKDHLKTAFIQQTKEDFHQKILEGLDSGELDRCYIAAIKDNHDLSTYRLLTHKALAKEAQIILFLISCSLRRMKDFLSADDLAHILATHDGHSFEYQFPR</sequence>
<evidence type="ECO:0000313" key="2">
    <source>
        <dbReference type="Proteomes" id="UP000244197"/>
    </source>
</evidence>
<protein>
    <submittedName>
        <fullName evidence="1">Uncharacterized protein</fullName>
    </submittedName>
</protein>
<dbReference type="AlphaFoldDB" id="A0A2T5EWW3"/>
<dbReference type="EMBL" id="PIFK01000015">
    <property type="protein sequence ID" value="PTP36305.1"/>
    <property type="molecule type" value="Genomic_DNA"/>
</dbReference>